<keyword evidence="7 10" id="KW-1133">Transmembrane helix</keyword>
<evidence type="ECO:0000256" key="6">
    <source>
        <dbReference type="ARBA" id="ARBA00022692"/>
    </source>
</evidence>
<protein>
    <recommendedName>
        <fullName evidence="10">Tol-Pal system protein TolR</fullName>
    </recommendedName>
</protein>
<dbReference type="InterPro" id="IPR014168">
    <property type="entry name" value="Tol-Pal_TolR"/>
</dbReference>
<dbReference type="OrthoDB" id="9798629at2"/>
<dbReference type="RefSeq" id="WP_006707044.1">
    <property type="nucleotide sequence ID" value="NZ_AGCA01000340.1"/>
</dbReference>
<accession>G2H010</accession>
<keyword evidence="8 10" id="KW-0472">Membrane</keyword>
<comment type="subunit">
    <text evidence="10">The Tol-Pal system is composed of five core proteins: the inner membrane proteins TolA, TolQ and TolR, the periplasmic protein TolB and the outer membrane protein Pal. They form a network linking the inner and outer membranes and the peptidoglycan layer.</text>
</comment>
<dbReference type="Gene3D" id="3.30.420.270">
    <property type="match status" value="1"/>
</dbReference>
<evidence type="ECO:0000256" key="9">
    <source>
        <dbReference type="ARBA" id="ARBA00023306"/>
    </source>
</evidence>
<dbReference type="PANTHER" id="PTHR30558:SF7">
    <property type="entry name" value="TOL-PAL SYSTEM PROTEIN TOLR"/>
    <property type="match status" value="1"/>
</dbReference>
<evidence type="ECO:0000256" key="7">
    <source>
        <dbReference type="ARBA" id="ARBA00022989"/>
    </source>
</evidence>
<keyword evidence="4 10" id="KW-0997">Cell inner membrane</keyword>
<keyword evidence="6 10" id="KW-0812">Transmembrane</keyword>
<keyword evidence="3 10" id="KW-1003">Cell membrane</keyword>
<evidence type="ECO:0000256" key="4">
    <source>
        <dbReference type="ARBA" id="ARBA00022519"/>
    </source>
</evidence>
<proteinExistence type="inferred from homology"/>
<evidence type="ECO:0000256" key="5">
    <source>
        <dbReference type="ARBA" id="ARBA00022618"/>
    </source>
</evidence>
<comment type="subcellular location">
    <subcellularLocation>
        <location evidence="10">Cell inner membrane</location>
        <topology evidence="10">Single-pass membrane protein</topology>
    </subcellularLocation>
    <subcellularLocation>
        <location evidence="1">Cell membrane</location>
        <topology evidence="1">Single-pass membrane protein</topology>
    </subcellularLocation>
</comment>
<reference evidence="11 12" key="1">
    <citation type="journal article" date="2012" name="Genome Res.">
        <title>Genomic basis of endosymbiont-conferred protection against an insect parasitoid.</title>
        <authorList>
            <person name="Hansen A.K."/>
            <person name="Vorburger C."/>
            <person name="Moran N.A."/>
        </authorList>
    </citation>
    <scope>NUCLEOTIDE SEQUENCE [LARGE SCALE GENOMIC DNA]</scope>
    <source>
        <strain evidence="12">R5.15</strain>
    </source>
</reference>
<organism evidence="11 12">
    <name type="scientific">Candidatus Regiella insecticola 5.15</name>
    <dbReference type="NCBI Taxonomy" id="1005043"/>
    <lineage>
        <taxon>Bacteria</taxon>
        <taxon>Pseudomonadati</taxon>
        <taxon>Pseudomonadota</taxon>
        <taxon>Gammaproteobacteria</taxon>
        <taxon>Enterobacterales</taxon>
        <taxon>Enterobacteriaceae</taxon>
        <taxon>aphid secondary symbionts</taxon>
        <taxon>Candidatus Regiella</taxon>
    </lineage>
</organism>
<dbReference type="PATRIC" id="fig|1005043.3.peg.1268"/>
<comment type="similarity">
    <text evidence="2 10">Belongs to the ExbD/TolR family.</text>
</comment>
<dbReference type="GO" id="GO:0005886">
    <property type="term" value="C:plasma membrane"/>
    <property type="evidence" value="ECO:0007669"/>
    <property type="project" value="UniProtKB-SubCell"/>
</dbReference>
<sequence>MTRVRMRRRRELKSEINIVPLLDVLLVLLLIFMATAPVITQSVEVDLPDAVDSKNVSSEGNAPVIVEVSGVAQYALVVDRQRMEQLVEQQVIAEIKRHLRTNPKTVFLIGGAKDVPYDEIIKTLNMLHQAGVKSVGLMTQPI</sequence>
<evidence type="ECO:0000256" key="8">
    <source>
        <dbReference type="ARBA" id="ARBA00023136"/>
    </source>
</evidence>
<dbReference type="GO" id="GO:0022857">
    <property type="term" value="F:transmembrane transporter activity"/>
    <property type="evidence" value="ECO:0007669"/>
    <property type="project" value="InterPro"/>
</dbReference>
<dbReference type="GO" id="GO:0051301">
    <property type="term" value="P:cell division"/>
    <property type="evidence" value="ECO:0007669"/>
    <property type="project" value="UniProtKB-UniRule"/>
</dbReference>
<dbReference type="HAMAP" id="MF_02203">
    <property type="entry name" value="TolR"/>
    <property type="match status" value="1"/>
</dbReference>
<keyword evidence="5 10" id="KW-0132">Cell division</keyword>
<dbReference type="AlphaFoldDB" id="G2H010"/>
<evidence type="ECO:0000256" key="10">
    <source>
        <dbReference type="HAMAP-Rule" id="MF_02203"/>
    </source>
</evidence>
<dbReference type="GO" id="GO:0015031">
    <property type="term" value="P:protein transport"/>
    <property type="evidence" value="ECO:0007669"/>
    <property type="project" value="InterPro"/>
</dbReference>
<name>G2H010_9ENTR</name>
<gene>
    <name evidence="10" type="primary">tolR</name>
    <name evidence="11" type="ORF">Rin_00013900</name>
</gene>
<evidence type="ECO:0000313" key="12">
    <source>
        <dbReference type="Proteomes" id="UP000004116"/>
    </source>
</evidence>
<dbReference type="Proteomes" id="UP000004116">
    <property type="component" value="Unassembled WGS sequence"/>
</dbReference>
<dbReference type="InterPro" id="IPR003400">
    <property type="entry name" value="ExbD"/>
</dbReference>
<evidence type="ECO:0000256" key="3">
    <source>
        <dbReference type="ARBA" id="ARBA00022475"/>
    </source>
</evidence>
<dbReference type="Pfam" id="PF02472">
    <property type="entry name" value="ExbD"/>
    <property type="match status" value="1"/>
</dbReference>
<evidence type="ECO:0000256" key="1">
    <source>
        <dbReference type="ARBA" id="ARBA00004162"/>
    </source>
</evidence>
<comment type="caution">
    <text evidence="11">The sequence shown here is derived from an EMBL/GenBank/DDBJ whole genome shotgun (WGS) entry which is preliminary data.</text>
</comment>
<keyword evidence="9 10" id="KW-0131">Cell cycle</keyword>
<dbReference type="NCBIfam" id="NF008248">
    <property type="entry name" value="PRK11024.1"/>
    <property type="match status" value="1"/>
</dbReference>
<dbReference type="PANTHER" id="PTHR30558">
    <property type="entry name" value="EXBD MEMBRANE COMPONENT OF PMF-DRIVEN MACROMOLECULE IMPORT SYSTEM"/>
    <property type="match status" value="1"/>
</dbReference>
<evidence type="ECO:0000256" key="2">
    <source>
        <dbReference type="ARBA" id="ARBA00005811"/>
    </source>
</evidence>
<keyword evidence="12" id="KW-1185">Reference proteome</keyword>
<comment type="function">
    <text evidence="10">Part of the Tol-Pal system, which plays a role in outer membrane invagination during cell division and is important for maintaining outer membrane integrity. Required, with TolQ, for the proton motive force-dependent activation of TolA and for TolA-Pal interaction.</text>
</comment>
<evidence type="ECO:0000313" key="11">
    <source>
        <dbReference type="EMBL" id="EGY28674.1"/>
    </source>
</evidence>
<dbReference type="EMBL" id="AGCA01000340">
    <property type="protein sequence ID" value="EGY28674.1"/>
    <property type="molecule type" value="Genomic_DNA"/>
</dbReference>